<dbReference type="SUPFAM" id="SSF50353">
    <property type="entry name" value="Cytokine"/>
    <property type="match status" value="1"/>
</dbReference>
<evidence type="ECO:0008006" key="7">
    <source>
        <dbReference type="Google" id="ProtNLM"/>
    </source>
</evidence>
<evidence type="ECO:0000256" key="2">
    <source>
        <dbReference type="ARBA" id="ARBA00010448"/>
    </source>
</evidence>
<proteinExistence type="inferred from homology"/>
<dbReference type="GO" id="GO:0006954">
    <property type="term" value="P:inflammatory response"/>
    <property type="evidence" value="ECO:0007669"/>
    <property type="project" value="InterPro"/>
</dbReference>
<comment type="similarity">
    <text evidence="2">Belongs to the IL-1 family.</text>
</comment>
<dbReference type="InterPro" id="IPR008996">
    <property type="entry name" value="IL1/FGF"/>
</dbReference>
<comment type="caution">
    <text evidence="5">The sequence shown here is derived from an EMBL/GenBank/DDBJ whole genome shotgun (WGS) entry which is preliminary data.</text>
</comment>
<comment type="subcellular location">
    <subcellularLocation>
        <location evidence="1">Secreted</location>
    </subcellularLocation>
</comment>
<dbReference type="GO" id="GO:0071222">
    <property type="term" value="P:cellular response to lipopolysaccharide"/>
    <property type="evidence" value="ECO:0007669"/>
    <property type="project" value="TreeGrafter"/>
</dbReference>
<evidence type="ECO:0000256" key="4">
    <source>
        <dbReference type="SAM" id="MobiDB-lite"/>
    </source>
</evidence>
<dbReference type="Pfam" id="PF00340">
    <property type="entry name" value="IL1"/>
    <property type="match status" value="1"/>
</dbReference>
<evidence type="ECO:0000256" key="1">
    <source>
        <dbReference type="ARBA" id="ARBA00004613"/>
    </source>
</evidence>
<dbReference type="PANTHER" id="PTHR10078">
    <property type="entry name" value="INTERLEUKIN-1 FAMILY MEMBER"/>
    <property type="match status" value="1"/>
</dbReference>
<dbReference type="InterPro" id="IPR000975">
    <property type="entry name" value="IL-1_fam"/>
</dbReference>
<name>A0A8T2P8P2_9TELE</name>
<evidence type="ECO:0000313" key="5">
    <source>
        <dbReference type="EMBL" id="KAG9348270.1"/>
    </source>
</evidence>
<keyword evidence="3" id="KW-0964">Secreted</keyword>
<dbReference type="PANTHER" id="PTHR10078:SF35">
    <property type="entry name" value="INTERLEUKIN-18"/>
    <property type="match status" value="1"/>
</dbReference>
<dbReference type="Proteomes" id="UP000824540">
    <property type="component" value="Unassembled WGS sequence"/>
</dbReference>
<evidence type="ECO:0000313" key="6">
    <source>
        <dbReference type="Proteomes" id="UP000824540"/>
    </source>
</evidence>
<evidence type="ECO:0000256" key="3">
    <source>
        <dbReference type="ARBA" id="ARBA00022525"/>
    </source>
</evidence>
<dbReference type="GO" id="GO:0005615">
    <property type="term" value="C:extracellular space"/>
    <property type="evidence" value="ECO:0007669"/>
    <property type="project" value="InterPro"/>
</dbReference>
<dbReference type="EMBL" id="JAFBMS010000011">
    <property type="protein sequence ID" value="KAG9348270.1"/>
    <property type="molecule type" value="Genomic_DNA"/>
</dbReference>
<organism evidence="5 6">
    <name type="scientific">Albula glossodonta</name>
    <name type="common">roundjaw bonefish</name>
    <dbReference type="NCBI Taxonomy" id="121402"/>
    <lineage>
        <taxon>Eukaryota</taxon>
        <taxon>Metazoa</taxon>
        <taxon>Chordata</taxon>
        <taxon>Craniata</taxon>
        <taxon>Vertebrata</taxon>
        <taxon>Euteleostomi</taxon>
        <taxon>Actinopterygii</taxon>
        <taxon>Neopterygii</taxon>
        <taxon>Teleostei</taxon>
        <taxon>Albuliformes</taxon>
        <taxon>Albulidae</taxon>
        <taxon>Albula</taxon>
    </lineage>
</organism>
<accession>A0A8T2P8P2</accession>
<feature type="compositionally biased region" description="Basic and acidic residues" evidence="4">
    <location>
        <begin position="8"/>
        <end position="20"/>
    </location>
</feature>
<dbReference type="AlphaFoldDB" id="A0A8T2P8P2"/>
<dbReference type="GO" id="GO:0010628">
    <property type="term" value="P:positive regulation of gene expression"/>
    <property type="evidence" value="ECO:0007669"/>
    <property type="project" value="TreeGrafter"/>
</dbReference>
<sequence>MEEDQEEGPDKMDESHIDGDYVHSPTILNDEIYCQDLDTDSFKYADHCVTRLIQTRNKRFLVVEGGKLKFMMRTKMQCRNEDSQFKICTYMNTEIPPATPPGMPAILMVSSNGREWIICTNEVEKSVYPKLQDQPLPKHIDGSRHEALFFLQSMKERKNWYRFESSRWPGWFLAFETEDGGTIKLILKKSDCDVIDRGFQLVNCP</sequence>
<dbReference type="GO" id="GO:0005125">
    <property type="term" value="F:cytokine activity"/>
    <property type="evidence" value="ECO:0007669"/>
    <property type="project" value="InterPro"/>
</dbReference>
<dbReference type="CDD" id="cd23298">
    <property type="entry name" value="beta-trefoil_IL18"/>
    <property type="match status" value="1"/>
</dbReference>
<keyword evidence="6" id="KW-1185">Reference proteome</keyword>
<dbReference type="Gene3D" id="2.80.10.50">
    <property type="match status" value="1"/>
</dbReference>
<protein>
    <recommendedName>
        <fullName evidence="7">Interleukin-1</fullName>
    </recommendedName>
</protein>
<dbReference type="GO" id="GO:0019221">
    <property type="term" value="P:cytokine-mediated signaling pathway"/>
    <property type="evidence" value="ECO:0007669"/>
    <property type="project" value="TreeGrafter"/>
</dbReference>
<dbReference type="GO" id="GO:0006955">
    <property type="term" value="P:immune response"/>
    <property type="evidence" value="ECO:0007669"/>
    <property type="project" value="InterPro"/>
</dbReference>
<gene>
    <name evidence="5" type="ORF">JZ751_002005</name>
</gene>
<dbReference type="OrthoDB" id="8535973at2759"/>
<feature type="region of interest" description="Disordered" evidence="4">
    <location>
        <begin position="1"/>
        <end position="20"/>
    </location>
</feature>
<reference evidence="5" key="1">
    <citation type="thesis" date="2021" institute="BYU ScholarsArchive" country="Provo, UT, USA">
        <title>Applications of and Algorithms for Genome Assembly and Genomic Analyses with an Emphasis on Marine Teleosts.</title>
        <authorList>
            <person name="Pickett B.D."/>
        </authorList>
    </citation>
    <scope>NUCLEOTIDE SEQUENCE</scope>
    <source>
        <strain evidence="5">HI-2016</strain>
    </source>
</reference>